<gene>
    <name evidence="3" type="ordered locus">VMUT_0034</name>
</gene>
<dbReference type="STRING" id="985053.VMUT_0034"/>
<dbReference type="PANTHER" id="PTHR35984:SF1">
    <property type="entry name" value="PERIPLASMIC SERINE PROTEASE"/>
    <property type="match status" value="1"/>
</dbReference>
<dbReference type="Gene3D" id="3.90.226.10">
    <property type="entry name" value="2-enoyl-CoA Hydratase, Chain A, domain 1"/>
    <property type="match status" value="1"/>
</dbReference>
<accession>F0QYX0</accession>
<dbReference type="OrthoDB" id="146310at2157"/>
<evidence type="ECO:0000313" key="3">
    <source>
        <dbReference type="EMBL" id="ADY00251.1"/>
    </source>
</evidence>
<reference evidence="3 4" key="1">
    <citation type="journal article" date="2011" name="J. Bacteriol.">
        <title>Complete genome sequence of 'Vulcanisaeta moutnovskia' strain 768-28, a novel member of the hyperthermophilic crenarchaeal genus vulcanisaeta.</title>
        <authorList>
            <person name="Gumerov V.M."/>
            <person name="Mardanov A.V."/>
            <person name="Beletsky A.V."/>
            <person name="Prokofeva M.I."/>
            <person name="Bonch-Osmolovskaya E.A."/>
            <person name="Ravin N.V."/>
            <person name="Skryabin K.G."/>
        </authorList>
    </citation>
    <scope>NUCLEOTIDE SEQUENCE [LARGE SCALE GENOMIC DNA]</scope>
    <source>
        <strain evidence="3 4">768-28</strain>
    </source>
</reference>
<feature type="region of interest" description="Disordered" evidence="1">
    <location>
        <begin position="273"/>
        <end position="296"/>
    </location>
</feature>
<keyword evidence="2" id="KW-0812">Transmembrane</keyword>
<sequence>MLLDIYTDVLGYLFWILFFIAMLSPWLSMRSLQHARLRLIAFMERKYGSRVITMIHRQEKIGLLGVPIYRYIDIEDSEAIVRAIRTTPPNTPIMLILHTPGGLVLAASQIAKALKAHPAKKVVVVPHYAMSGGTLIALAADEIVMDPNAVLGPLDPQLGGPGGIYLPAPSILKAVEVKGKDKVDDQTLILADMAEKAINQVKELVIELIKDKVGEERAGYIADRLVGGYYTHDYPITVEHLKEMGLKVSTEVPMEVYDLMTLYPQARTNRPGIEYLPYPTTPRPTTREARSEIFPS</sequence>
<dbReference type="RefSeq" id="WP_013603415.1">
    <property type="nucleotide sequence ID" value="NC_015151.1"/>
</dbReference>
<keyword evidence="2" id="KW-0472">Membrane</keyword>
<dbReference type="GO" id="GO:0016020">
    <property type="term" value="C:membrane"/>
    <property type="evidence" value="ECO:0007669"/>
    <property type="project" value="InterPro"/>
</dbReference>
<protein>
    <recommendedName>
        <fullName evidence="5">Periplasmic serine protease</fullName>
    </recommendedName>
</protein>
<keyword evidence="4" id="KW-1185">Reference proteome</keyword>
<dbReference type="KEGG" id="vmo:VMUT_0034"/>
<dbReference type="EMBL" id="CP002529">
    <property type="protein sequence ID" value="ADY00251.1"/>
    <property type="molecule type" value="Genomic_DNA"/>
</dbReference>
<organism evidence="3 4">
    <name type="scientific">Vulcanisaeta moutnovskia (strain 768-28)</name>
    <dbReference type="NCBI Taxonomy" id="985053"/>
    <lineage>
        <taxon>Archaea</taxon>
        <taxon>Thermoproteota</taxon>
        <taxon>Thermoprotei</taxon>
        <taxon>Thermoproteales</taxon>
        <taxon>Thermoproteaceae</taxon>
        <taxon>Vulcanisaeta</taxon>
    </lineage>
</organism>
<evidence type="ECO:0000256" key="2">
    <source>
        <dbReference type="SAM" id="Phobius"/>
    </source>
</evidence>
<dbReference type="eggNOG" id="arCOG01911">
    <property type="taxonomic scope" value="Archaea"/>
</dbReference>
<dbReference type="NCBIfam" id="NF047768">
    <property type="entry name" value="Clp_like_SDH"/>
    <property type="match status" value="1"/>
</dbReference>
<dbReference type="InterPro" id="IPR029045">
    <property type="entry name" value="ClpP/crotonase-like_dom_sf"/>
</dbReference>
<feature type="compositionally biased region" description="Basic and acidic residues" evidence="1">
    <location>
        <begin position="285"/>
        <end position="296"/>
    </location>
</feature>
<dbReference type="PANTHER" id="PTHR35984">
    <property type="entry name" value="PERIPLASMIC SERINE PROTEASE"/>
    <property type="match status" value="1"/>
</dbReference>
<dbReference type="Pfam" id="PF01972">
    <property type="entry name" value="SDH_protease"/>
    <property type="match status" value="1"/>
</dbReference>
<dbReference type="AlphaFoldDB" id="F0QYX0"/>
<evidence type="ECO:0000313" key="4">
    <source>
        <dbReference type="Proteomes" id="UP000007485"/>
    </source>
</evidence>
<dbReference type="SUPFAM" id="SSF52096">
    <property type="entry name" value="ClpP/crotonase"/>
    <property type="match status" value="1"/>
</dbReference>
<feature type="transmembrane region" description="Helical" evidence="2">
    <location>
        <begin position="12"/>
        <end position="29"/>
    </location>
</feature>
<name>F0QYX0_VULM7</name>
<proteinExistence type="predicted"/>
<dbReference type="InterPro" id="IPR002825">
    <property type="entry name" value="Pept_S49_ser-pept_pro"/>
</dbReference>
<dbReference type="HOGENOM" id="CLU_067083_0_0_2"/>
<dbReference type="GeneID" id="10287686"/>
<dbReference type="Proteomes" id="UP000007485">
    <property type="component" value="Chromosome"/>
</dbReference>
<evidence type="ECO:0008006" key="5">
    <source>
        <dbReference type="Google" id="ProtNLM"/>
    </source>
</evidence>
<evidence type="ECO:0000256" key="1">
    <source>
        <dbReference type="SAM" id="MobiDB-lite"/>
    </source>
</evidence>
<keyword evidence="2" id="KW-1133">Transmembrane helix</keyword>